<proteinExistence type="predicted"/>
<evidence type="ECO:0000313" key="2">
    <source>
        <dbReference type="Proteomes" id="UP001195483"/>
    </source>
</evidence>
<reference evidence="1" key="3">
    <citation type="submission" date="2023-05" db="EMBL/GenBank/DDBJ databases">
        <authorList>
            <person name="Smith C.H."/>
        </authorList>
    </citation>
    <scope>NUCLEOTIDE SEQUENCE</scope>
    <source>
        <strain evidence="1">CHS0354</strain>
        <tissue evidence="1">Mantle</tissue>
    </source>
</reference>
<reference evidence="1" key="2">
    <citation type="journal article" date="2021" name="Genome Biol. Evol.">
        <title>Developing a high-quality reference genome for a parasitic bivalve with doubly uniparental inheritance (Bivalvia: Unionida).</title>
        <authorList>
            <person name="Smith C.H."/>
        </authorList>
    </citation>
    <scope>NUCLEOTIDE SEQUENCE</scope>
    <source>
        <strain evidence="1">CHS0354</strain>
        <tissue evidence="1">Mantle</tissue>
    </source>
</reference>
<dbReference type="EMBL" id="JAEAOA010002038">
    <property type="protein sequence ID" value="KAK3607589.1"/>
    <property type="molecule type" value="Genomic_DNA"/>
</dbReference>
<reference evidence="1" key="1">
    <citation type="journal article" date="2021" name="Genome Biol. Evol.">
        <title>A High-Quality Reference Genome for a Parasitic Bivalve with Doubly Uniparental Inheritance (Bivalvia: Unionida).</title>
        <authorList>
            <person name="Smith C.H."/>
        </authorList>
    </citation>
    <scope>NUCLEOTIDE SEQUENCE</scope>
    <source>
        <strain evidence="1">CHS0354</strain>
    </source>
</reference>
<dbReference type="AlphaFoldDB" id="A0AAE0WB07"/>
<name>A0AAE0WB07_9BIVA</name>
<comment type="caution">
    <text evidence="1">The sequence shown here is derived from an EMBL/GenBank/DDBJ whole genome shotgun (WGS) entry which is preliminary data.</text>
</comment>
<evidence type="ECO:0000313" key="1">
    <source>
        <dbReference type="EMBL" id="KAK3607589.1"/>
    </source>
</evidence>
<protein>
    <submittedName>
        <fullName evidence="1">Uncharacterized protein</fullName>
    </submittedName>
</protein>
<dbReference type="Proteomes" id="UP001195483">
    <property type="component" value="Unassembled WGS sequence"/>
</dbReference>
<accession>A0AAE0WB07</accession>
<sequence length="135" mass="14796">METMGRFYNPDHDIHRIADDILMEDLWSRALHENTDMDSLRVKLGFTNSIGSLNSFGRNHVPNNHRGSSITQGHIPGIQKANAAKPIHVETVPGKATAVKVIGARGPGSVTQGGTRGNGRTHVRFTRETNAYDII</sequence>
<gene>
    <name evidence="1" type="ORF">CHS0354_034637</name>
</gene>
<keyword evidence="2" id="KW-1185">Reference proteome</keyword>
<organism evidence="1 2">
    <name type="scientific">Potamilus streckersoni</name>
    <dbReference type="NCBI Taxonomy" id="2493646"/>
    <lineage>
        <taxon>Eukaryota</taxon>
        <taxon>Metazoa</taxon>
        <taxon>Spiralia</taxon>
        <taxon>Lophotrochozoa</taxon>
        <taxon>Mollusca</taxon>
        <taxon>Bivalvia</taxon>
        <taxon>Autobranchia</taxon>
        <taxon>Heteroconchia</taxon>
        <taxon>Palaeoheterodonta</taxon>
        <taxon>Unionida</taxon>
        <taxon>Unionoidea</taxon>
        <taxon>Unionidae</taxon>
        <taxon>Ambleminae</taxon>
        <taxon>Lampsilini</taxon>
        <taxon>Potamilus</taxon>
    </lineage>
</organism>